<dbReference type="PANTHER" id="PTHR33266:SF1">
    <property type="entry name" value="F-BOX DOMAIN-CONTAINING PROTEIN"/>
    <property type="match status" value="1"/>
</dbReference>
<evidence type="ECO:0000313" key="1">
    <source>
        <dbReference type="EMBL" id="CAI2181486.1"/>
    </source>
</evidence>
<protein>
    <submittedName>
        <fullName evidence="1">18578_t:CDS:1</fullName>
    </submittedName>
</protein>
<organism evidence="1 2">
    <name type="scientific">Funneliformis geosporum</name>
    <dbReference type="NCBI Taxonomy" id="1117311"/>
    <lineage>
        <taxon>Eukaryota</taxon>
        <taxon>Fungi</taxon>
        <taxon>Fungi incertae sedis</taxon>
        <taxon>Mucoromycota</taxon>
        <taxon>Glomeromycotina</taxon>
        <taxon>Glomeromycetes</taxon>
        <taxon>Glomerales</taxon>
        <taxon>Glomeraceae</taxon>
        <taxon>Funneliformis</taxon>
    </lineage>
</organism>
<dbReference type="OrthoDB" id="2392599at2759"/>
<dbReference type="EMBL" id="CAMKVN010002529">
    <property type="protein sequence ID" value="CAI2181486.1"/>
    <property type="molecule type" value="Genomic_DNA"/>
</dbReference>
<gene>
    <name evidence="1" type="ORF">FWILDA_LOCUS10109</name>
</gene>
<dbReference type="AlphaFoldDB" id="A0A9W4SU23"/>
<evidence type="ECO:0000313" key="2">
    <source>
        <dbReference type="Proteomes" id="UP001153678"/>
    </source>
</evidence>
<name>A0A9W4SU23_9GLOM</name>
<accession>A0A9W4SU23</accession>
<reference evidence="1" key="1">
    <citation type="submission" date="2022-08" db="EMBL/GenBank/DDBJ databases">
        <authorList>
            <person name="Kallberg Y."/>
            <person name="Tangrot J."/>
            <person name="Rosling A."/>
        </authorList>
    </citation>
    <scope>NUCLEOTIDE SEQUENCE</scope>
    <source>
        <strain evidence="1">Wild A</strain>
    </source>
</reference>
<dbReference type="Proteomes" id="UP001153678">
    <property type="component" value="Unassembled WGS sequence"/>
</dbReference>
<comment type="caution">
    <text evidence="1">The sequence shown here is derived from an EMBL/GenBank/DDBJ whole genome shotgun (WGS) entry which is preliminary data.</text>
</comment>
<proteinExistence type="predicted"/>
<sequence length="367" mass="42961">MDAMDVDYLLGSWNFGVKYNKYYREATGKEVEATTPEKIQIAMRNTSRHKVNNTHVYWEDRGATGVRRVAMGSTEGEYPFIEQPSESKQNNVDADISPFQQNEVELAFNLSYIDAENVIGDFKRELHAKHRYWTEHRTKYVPYWTLFQASDYGKSRLIKEVAKDIPTLYLCLRPAASTGYPLRTEIIANFLEKTFFVQLRQERKSLTWDLQTRLWGPSFWTEVLRNIENWKQVTENDVLEIMSRLGRPLGYSYLESNKKNPRRLRNFIEHFKIKLLGGVDDLTRADITRASIAIVSLWRSRHNQHWHLTLSHHMRQHAMRQGKSIGQGQLGQSSEDFQRFIEERYCGAWSKWGTYGTTHSDSCSQTS</sequence>
<keyword evidence="2" id="KW-1185">Reference proteome</keyword>
<dbReference type="PANTHER" id="PTHR33266">
    <property type="entry name" value="CHROMOSOME 15, WHOLE GENOME SHOTGUN SEQUENCE"/>
    <property type="match status" value="1"/>
</dbReference>